<dbReference type="PIRSF" id="PIRSF000390">
    <property type="entry name" value="PLP_StrS"/>
    <property type="match status" value="1"/>
</dbReference>
<sequence length="374" mass="41848">MKKIPIYQPSVTELEISYAVDAVKNGWGENCYAYIKRFEKDFAAYTGSSYSLATSSCTGAIHLALAAMGVKAGDEVIMGDINWIASAAPITYLGAKPVFVDVLEDSWCIDPSKIEAAITEKTKVILAVDLYGNLAEMDQIVAIAKKHNLYVLEDAAEALGSVFRGKKAGSWGDIGVFSFHGAKIMTTGEGGMLVTDNAALMERVRILSDHGRDPKVNRTFWMAELGYKYKMSNLQAAMGCAQLERVDELVNKRRDIFNWYTEYLADLPGIVLNPEPSYTINCYWMPTIVFDKALNIEAHEVINYLKEQNIDSRPFFYPLSSLPMFEKAEENKVSYNLYKRALNLPSNFSLTREDIKQVCQAIRTYVNKVLVPVN</sequence>
<dbReference type="PANTHER" id="PTHR30244">
    <property type="entry name" value="TRANSAMINASE"/>
    <property type="match status" value="1"/>
</dbReference>
<keyword evidence="5" id="KW-0032">Aminotransferase</keyword>
<dbReference type="Proteomes" id="UP000480178">
    <property type="component" value="Chromosome"/>
</dbReference>
<dbReference type="SUPFAM" id="SSF53383">
    <property type="entry name" value="PLP-dependent transferases"/>
    <property type="match status" value="1"/>
</dbReference>
<feature type="modified residue" description="N6-(pyridoxal phosphate)lysine" evidence="3">
    <location>
        <position position="183"/>
    </location>
</feature>
<dbReference type="EMBL" id="CP048222">
    <property type="protein sequence ID" value="QHT70206.1"/>
    <property type="molecule type" value="Genomic_DNA"/>
</dbReference>
<reference evidence="5 6" key="1">
    <citation type="submission" date="2020-01" db="EMBL/GenBank/DDBJ databases">
        <authorList>
            <person name="Kim M.K."/>
        </authorList>
    </citation>
    <scope>NUCLEOTIDE SEQUENCE [LARGE SCALE GENOMIC DNA]</scope>
    <source>
        <strain evidence="5 6">172606-1</strain>
    </source>
</reference>
<keyword evidence="3 4" id="KW-0663">Pyridoxal phosphate</keyword>
<name>A0A6C0GQ62_9BACT</name>
<feature type="active site" description="Proton acceptor" evidence="2">
    <location>
        <position position="183"/>
    </location>
</feature>
<dbReference type="GO" id="GO:0008483">
    <property type="term" value="F:transaminase activity"/>
    <property type="evidence" value="ECO:0007669"/>
    <property type="project" value="UniProtKB-KW"/>
</dbReference>
<keyword evidence="6" id="KW-1185">Reference proteome</keyword>
<gene>
    <name evidence="5" type="ORF">GXP67_27950</name>
</gene>
<protein>
    <submittedName>
        <fullName evidence="5">DegT/DnrJ/EryC1/StrS family aminotransferase</fullName>
    </submittedName>
</protein>
<accession>A0A6C0GQ62</accession>
<dbReference type="Pfam" id="PF01041">
    <property type="entry name" value="DegT_DnrJ_EryC1"/>
    <property type="match status" value="1"/>
</dbReference>
<dbReference type="Gene3D" id="3.90.1150.10">
    <property type="entry name" value="Aspartate Aminotransferase, domain 1"/>
    <property type="match status" value="1"/>
</dbReference>
<evidence type="ECO:0000256" key="2">
    <source>
        <dbReference type="PIRSR" id="PIRSR000390-1"/>
    </source>
</evidence>
<evidence type="ECO:0000256" key="1">
    <source>
        <dbReference type="ARBA" id="ARBA00037999"/>
    </source>
</evidence>
<dbReference type="Gene3D" id="3.40.640.10">
    <property type="entry name" value="Type I PLP-dependent aspartate aminotransferase-like (Major domain)"/>
    <property type="match status" value="1"/>
</dbReference>
<dbReference type="InterPro" id="IPR015421">
    <property type="entry name" value="PyrdxlP-dep_Trfase_major"/>
</dbReference>
<dbReference type="AlphaFoldDB" id="A0A6C0GQ62"/>
<evidence type="ECO:0000313" key="6">
    <source>
        <dbReference type="Proteomes" id="UP000480178"/>
    </source>
</evidence>
<keyword evidence="5" id="KW-0808">Transferase</keyword>
<evidence type="ECO:0000313" key="5">
    <source>
        <dbReference type="EMBL" id="QHT70206.1"/>
    </source>
</evidence>
<dbReference type="RefSeq" id="WP_162446188.1">
    <property type="nucleotide sequence ID" value="NZ_CP048222.1"/>
</dbReference>
<dbReference type="GO" id="GO:0000271">
    <property type="term" value="P:polysaccharide biosynthetic process"/>
    <property type="evidence" value="ECO:0007669"/>
    <property type="project" value="TreeGrafter"/>
</dbReference>
<dbReference type="CDD" id="cd00616">
    <property type="entry name" value="AHBA_syn"/>
    <property type="match status" value="1"/>
</dbReference>
<dbReference type="PANTHER" id="PTHR30244:SF34">
    <property type="entry name" value="DTDP-4-AMINO-4,6-DIDEOXYGALACTOSE TRANSAMINASE"/>
    <property type="match status" value="1"/>
</dbReference>
<dbReference type="InterPro" id="IPR000653">
    <property type="entry name" value="DegT/StrS_aminotransferase"/>
</dbReference>
<comment type="similarity">
    <text evidence="1 4">Belongs to the DegT/DnrJ/EryC1 family.</text>
</comment>
<evidence type="ECO:0000256" key="3">
    <source>
        <dbReference type="PIRSR" id="PIRSR000390-2"/>
    </source>
</evidence>
<dbReference type="KEGG" id="rhoz:GXP67_27950"/>
<organism evidence="5 6">
    <name type="scientific">Rhodocytophaga rosea</name>
    <dbReference type="NCBI Taxonomy" id="2704465"/>
    <lineage>
        <taxon>Bacteria</taxon>
        <taxon>Pseudomonadati</taxon>
        <taxon>Bacteroidota</taxon>
        <taxon>Cytophagia</taxon>
        <taxon>Cytophagales</taxon>
        <taxon>Rhodocytophagaceae</taxon>
        <taxon>Rhodocytophaga</taxon>
    </lineage>
</organism>
<dbReference type="InterPro" id="IPR015422">
    <property type="entry name" value="PyrdxlP-dep_Trfase_small"/>
</dbReference>
<dbReference type="GO" id="GO:0030170">
    <property type="term" value="F:pyridoxal phosphate binding"/>
    <property type="evidence" value="ECO:0007669"/>
    <property type="project" value="TreeGrafter"/>
</dbReference>
<proteinExistence type="inferred from homology"/>
<dbReference type="InterPro" id="IPR015424">
    <property type="entry name" value="PyrdxlP-dep_Trfase"/>
</dbReference>
<evidence type="ECO:0000256" key="4">
    <source>
        <dbReference type="RuleBase" id="RU004508"/>
    </source>
</evidence>